<gene>
    <name evidence="2" type="ORF">C1706_01330</name>
</gene>
<evidence type="ECO:0000313" key="2">
    <source>
        <dbReference type="EMBL" id="RXW33431.1"/>
    </source>
</evidence>
<name>A0A4Q2EIS9_9ACTN</name>
<dbReference type="PROSITE" id="PS51658">
    <property type="entry name" value="BFN"/>
    <property type="match status" value="1"/>
</dbReference>
<accession>A0A4Q2EIS9</accession>
<dbReference type="InterPro" id="IPR036104">
    <property type="entry name" value="BFN_sf"/>
</dbReference>
<dbReference type="EMBL" id="PPCV01000001">
    <property type="protein sequence ID" value="RXW33431.1"/>
    <property type="molecule type" value="Genomic_DNA"/>
</dbReference>
<keyword evidence="3" id="KW-1185">Reference proteome</keyword>
<comment type="caution">
    <text evidence="2">The sequence shown here is derived from an EMBL/GenBank/DDBJ whole genome shotgun (WGS) entry which is preliminary data.</text>
</comment>
<reference evidence="2 3" key="1">
    <citation type="submission" date="2018-01" db="EMBL/GenBank/DDBJ databases">
        <title>Lactibacter flavus gen. nov., sp. nov., a novel bacterium of the family Propionibacteriaceae isolated from raw milk and dairy products.</title>
        <authorList>
            <person name="Wenning M."/>
            <person name="Breitenwieser F."/>
            <person name="Huptas C."/>
            <person name="von Neubeck M."/>
            <person name="Busse H.-J."/>
            <person name="Scherer S."/>
        </authorList>
    </citation>
    <scope>NUCLEOTIDE SEQUENCE [LARGE SCALE GENOMIC DNA]</scope>
    <source>
        <strain evidence="2 3">VG341</strain>
    </source>
</reference>
<dbReference type="AlphaFoldDB" id="A0A4Q2EIS9"/>
<dbReference type="Gene3D" id="3.10.690.10">
    <property type="entry name" value="Bifunctional nuclease domain"/>
    <property type="match status" value="1"/>
</dbReference>
<evidence type="ECO:0000313" key="3">
    <source>
        <dbReference type="Proteomes" id="UP000290624"/>
    </source>
</evidence>
<dbReference type="OrthoDB" id="9788698at2"/>
<proteinExistence type="predicted"/>
<organism evidence="2 3">
    <name type="scientific">Propioniciclava flava</name>
    <dbReference type="NCBI Taxonomy" id="2072026"/>
    <lineage>
        <taxon>Bacteria</taxon>
        <taxon>Bacillati</taxon>
        <taxon>Actinomycetota</taxon>
        <taxon>Actinomycetes</taxon>
        <taxon>Propionibacteriales</taxon>
        <taxon>Propionibacteriaceae</taxon>
        <taxon>Propioniciclava</taxon>
    </lineage>
</organism>
<protein>
    <recommendedName>
        <fullName evidence="1">BFN domain-containing protein</fullName>
    </recommendedName>
</protein>
<dbReference type="InterPro" id="IPR003729">
    <property type="entry name" value="Bi_nuclease_dom"/>
</dbReference>
<dbReference type="Pfam" id="PF02577">
    <property type="entry name" value="BFN_dom"/>
    <property type="match status" value="1"/>
</dbReference>
<dbReference type="SUPFAM" id="SSF103256">
    <property type="entry name" value="Hypothetical protein TM0160"/>
    <property type="match status" value="1"/>
</dbReference>
<feature type="domain" description="BFN" evidence="1">
    <location>
        <begin position="1"/>
        <end position="128"/>
    </location>
</feature>
<sequence>MIPMIFSEVRVTSVADTPVLLLREAQGERYVPIWISAAGANAILSALEDPPDEHPSSHDLIVHLVAALDGVVEEVSITDVCEGIFTAHMRVGQTTVPCRVSDGIAVALRCAATILVAESVLDRVGAFLCPGEPASESDDQMEQFRAFLDTLRPEDFDPDGGEPEEP</sequence>
<dbReference type="Proteomes" id="UP000290624">
    <property type="component" value="Unassembled WGS sequence"/>
</dbReference>
<dbReference type="GO" id="GO:0004518">
    <property type="term" value="F:nuclease activity"/>
    <property type="evidence" value="ECO:0007669"/>
    <property type="project" value="InterPro"/>
</dbReference>
<evidence type="ECO:0000259" key="1">
    <source>
        <dbReference type="PROSITE" id="PS51658"/>
    </source>
</evidence>